<reference evidence="1" key="1">
    <citation type="submission" date="2023-06" db="EMBL/GenBank/DDBJ databases">
        <title>Draft genome sequence of Nocardioides sp. SOB72.</title>
        <authorList>
            <person name="Zhang G."/>
        </authorList>
    </citation>
    <scope>NUCLEOTIDE SEQUENCE</scope>
    <source>
        <strain evidence="1">SOB72</strain>
    </source>
</reference>
<organism evidence="1 2">
    <name type="scientific">Nocardioides abyssi</name>
    <dbReference type="NCBI Taxonomy" id="3058370"/>
    <lineage>
        <taxon>Bacteria</taxon>
        <taxon>Bacillati</taxon>
        <taxon>Actinomycetota</taxon>
        <taxon>Actinomycetes</taxon>
        <taxon>Propionibacteriales</taxon>
        <taxon>Nocardioidaceae</taxon>
        <taxon>Nocardioides</taxon>
    </lineage>
</organism>
<sequence>GAGYDENKIGAHPDRDALDRAAGGRRVWLKHTTGHMCVVSSAVLADLGLADAPTDVPGGLVVVDGAGRPT</sequence>
<accession>A0ABT8F057</accession>
<proteinExistence type="predicted"/>
<evidence type="ECO:0000313" key="1">
    <source>
        <dbReference type="EMBL" id="MDN4163827.1"/>
    </source>
</evidence>
<dbReference type="EMBL" id="JAUHJR010000322">
    <property type="protein sequence ID" value="MDN4163827.1"/>
    <property type="molecule type" value="Genomic_DNA"/>
</dbReference>
<comment type="caution">
    <text evidence="1">The sequence shown here is derived from an EMBL/GenBank/DDBJ whole genome shotgun (WGS) entry which is preliminary data.</text>
</comment>
<feature type="non-terminal residue" evidence="1">
    <location>
        <position position="1"/>
    </location>
</feature>
<evidence type="ECO:0000313" key="2">
    <source>
        <dbReference type="Proteomes" id="UP001168537"/>
    </source>
</evidence>
<gene>
    <name evidence="1" type="ORF">QWY29_20890</name>
</gene>
<dbReference type="Proteomes" id="UP001168537">
    <property type="component" value="Unassembled WGS sequence"/>
</dbReference>
<protein>
    <submittedName>
        <fullName evidence="1">Uncharacterized protein</fullName>
    </submittedName>
</protein>
<dbReference type="Gene3D" id="3.10.310.70">
    <property type="match status" value="1"/>
</dbReference>
<feature type="non-terminal residue" evidence="1">
    <location>
        <position position="70"/>
    </location>
</feature>
<name>A0ABT8F057_9ACTN</name>
<keyword evidence="2" id="KW-1185">Reference proteome</keyword>